<dbReference type="Proteomes" id="UP000019760">
    <property type="component" value="Unassembled WGS sequence"/>
</dbReference>
<dbReference type="EC" id="2.1.1.199" evidence="6"/>
<feature type="binding site" evidence="6">
    <location>
        <position position="137"/>
    </location>
    <ligand>
        <name>S-adenosyl-L-methionine</name>
        <dbReference type="ChEBI" id="CHEBI:59789"/>
    </ligand>
</feature>
<dbReference type="AlphaFoldDB" id="A0A023D7Z3"/>
<proteinExistence type="inferred from homology"/>
<keyword evidence="3 6" id="KW-0489">Methyltransferase</keyword>
<evidence type="ECO:0000313" key="8">
    <source>
        <dbReference type="EMBL" id="GAJ30234.1"/>
    </source>
</evidence>
<organism evidence="8 9">
    <name type="scientific">Acidomonas methanolica NBRC 104435</name>
    <dbReference type="NCBI Taxonomy" id="1231351"/>
    <lineage>
        <taxon>Bacteria</taxon>
        <taxon>Pseudomonadati</taxon>
        <taxon>Pseudomonadota</taxon>
        <taxon>Alphaproteobacteria</taxon>
        <taxon>Acetobacterales</taxon>
        <taxon>Acetobacteraceae</taxon>
        <taxon>Acidomonas</taxon>
    </lineage>
</organism>
<dbReference type="PIRSF" id="PIRSF004486">
    <property type="entry name" value="MraW"/>
    <property type="match status" value="1"/>
</dbReference>
<name>A0A023D7Z3_ACIMT</name>
<dbReference type="PANTHER" id="PTHR11265">
    <property type="entry name" value="S-ADENOSYL-METHYLTRANSFERASE MRAW"/>
    <property type="match status" value="1"/>
</dbReference>
<comment type="similarity">
    <text evidence="1 6">Belongs to the methyltransferase superfamily. RsmH family.</text>
</comment>
<keyword evidence="5 6" id="KW-0949">S-adenosyl-L-methionine</keyword>
<evidence type="ECO:0000256" key="1">
    <source>
        <dbReference type="ARBA" id="ARBA00010396"/>
    </source>
</evidence>
<dbReference type="SUPFAM" id="SSF53335">
    <property type="entry name" value="S-adenosyl-L-methionine-dependent methyltransferases"/>
    <property type="match status" value="1"/>
</dbReference>
<comment type="function">
    <text evidence="6">Specifically methylates the N4 position of cytidine in position 1402 (C1402) of 16S rRNA.</text>
</comment>
<dbReference type="Gene3D" id="1.10.150.170">
    <property type="entry name" value="Putative methyltransferase TM0872, insert domain"/>
    <property type="match status" value="1"/>
</dbReference>
<keyword evidence="6" id="KW-0963">Cytoplasm</keyword>
<dbReference type="GO" id="GO:0071424">
    <property type="term" value="F:rRNA (cytosine-N4-)-methyltransferase activity"/>
    <property type="evidence" value="ECO:0007669"/>
    <property type="project" value="UniProtKB-UniRule"/>
</dbReference>
<evidence type="ECO:0000256" key="5">
    <source>
        <dbReference type="ARBA" id="ARBA00022691"/>
    </source>
</evidence>
<dbReference type="InterPro" id="IPR029063">
    <property type="entry name" value="SAM-dependent_MTases_sf"/>
</dbReference>
<dbReference type="SUPFAM" id="SSF81799">
    <property type="entry name" value="Putative methyltransferase TM0872, insert domain"/>
    <property type="match status" value="1"/>
</dbReference>
<feature type="binding site" evidence="6">
    <location>
        <position position="80"/>
    </location>
    <ligand>
        <name>S-adenosyl-L-methionine</name>
        <dbReference type="ChEBI" id="CHEBI:59789"/>
    </ligand>
</feature>
<dbReference type="FunFam" id="1.10.150.170:FF:000003">
    <property type="entry name" value="Ribosomal RNA small subunit methyltransferase H"/>
    <property type="match status" value="1"/>
</dbReference>
<feature type="binding site" evidence="6">
    <location>
        <position position="130"/>
    </location>
    <ligand>
        <name>S-adenosyl-L-methionine</name>
        <dbReference type="ChEBI" id="CHEBI:59789"/>
    </ligand>
</feature>
<dbReference type="Gene3D" id="3.40.50.150">
    <property type="entry name" value="Vaccinia Virus protein VP39"/>
    <property type="match status" value="1"/>
</dbReference>
<dbReference type="InterPro" id="IPR002903">
    <property type="entry name" value="RsmH"/>
</dbReference>
<feature type="binding site" evidence="6">
    <location>
        <begin position="62"/>
        <end position="64"/>
    </location>
    <ligand>
        <name>S-adenosyl-L-methionine</name>
        <dbReference type="ChEBI" id="CHEBI:59789"/>
    </ligand>
</feature>
<comment type="subcellular location">
    <subcellularLocation>
        <location evidence="6">Cytoplasm</location>
    </subcellularLocation>
</comment>
<evidence type="ECO:0000256" key="3">
    <source>
        <dbReference type="ARBA" id="ARBA00022603"/>
    </source>
</evidence>
<keyword evidence="9" id="KW-1185">Reference proteome</keyword>
<evidence type="ECO:0000313" key="9">
    <source>
        <dbReference type="Proteomes" id="UP000019760"/>
    </source>
</evidence>
<evidence type="ECO:0000256" key="4">
    <source>
        <dbReference type="ARBA" id="ARBA00022679"/>
    </source>
</evidence>
<reference evidence="8 9" key="2">
    <citation type="journal article" date="2014" name="FEMS Microbiol. Lett.">
        <title>Draft genomic DNA sequence of the facultatively methylotrophic bacterium Acidomonas methanolica type strain MB58.</title>
        <authorList>
            <person name="Higashiura N."/>
            <person name="Hadano H."/>
            <person name="Hirakawa H."/>
            <person name="Matsutani M."/>
            <person name="Takabe S."/>
            <person name="Matsushita K."/>
            <person name="Azuma Y."/>
        </authorList>
    </citation>
    <scope>NUCLEOTIDE SEQUENCE [LARGE SCALE GENOMIC DNA]</scope>
    <source>
        <strain evidence="8 9">MB58</strain>
    </source>
</reference>
<feature type="binding site" evidence="6">
    <location>
        <position position="111"/>
    </location>
    <ligand>
        <name>S-adenosyl-L-methionine</name>
        <dbReference type="ChEBI" id="CHEBI:59789"/>
    </ligand>
</feature>
<dbReference type="Pfam" id="PF01795">
    <property type="entry name" value="Methyltransf_5"/>
    <property type="match status" value="1"/>
</dbReference>
<evidence type="ECO:0000256" key="2">
    <source>
        <dbReference type="ARBA" id="ARBA00022552"/>
    </source>
</evidence>
<dbReference type="GO" id="GO:0070475">
    <property type="term" value="P:rRNA base methylation"/>
    <property type="evidence" value="ECO:0007669"/>
    <property type="project" value="UniProtKB-UniRule"/>
</dbReference>
<dbReference type="InterPro" id="IPR023397">
    <property type="entry name" value="SAM-dep_MeTrfase_MraW_recog"/>
</dbReference>
<protein>
    <recommendedName>
        <fullName evidence="6">Ribosomal RNA small subunit methyltransferase H</fullName>
        <ecNumber evidence="6">2.1.1.199</ecNumber>
    </recommendedName>
    <alternativeName>
        <fullName evidence="6">16S rRNA m(4)C1402 methyltransferase</fullName>
    </alternativeName>
    <alternativeName>
        <fullName evidence="6">rRNA (cytosine-N(4)-)-methyltransferase RsmH</fullName>
    </alternativeName>
</protein>
<keyword evidence="4 6" id="KW-0808">Transferase</keyword>
<evidence type="ECO:0000256" key="6">
    <source>
        <dbReference type="HAMAP-Rule" id="MF_01007"/>
    </source>
</evidence>
<dbReference type="PANTHER" id="PTHR11265:SF0">
    <property type="entry name" value="12S RRNA N4-METHYLCYTIDINE METHYLTRANSFERASE"/>
    <property type="match status" value="1"/>
</dbReference>
<comment type="caution">
    <text evidence="8">The sequence shown here is derived from an EMBL/GenBank/DDBJ whole genome shotgun (WGS) entry which is preliminary data.</text>
</comment>
<gene>
    <name evidence="6" type="primary">rsmH</name>
    <name evidence="8" type="ORF">Amme_113_006</name>
</gene>
<evidence type="ECO:0000256" key="7">
    <source>
        <dbReference type="SAM" id="MobiDB-lite"/>
    </source>
</evidence>
<dbReference type="EMBL" id="BAND01000112">
    <property type="protein sequence ID" value="GAJ30234.1"/>
    <property type="molecule type" value="Genomic_DNA"/>
</dbReference>
<comment type="catalytic activity">
    <reaction evidence="6">
        <text>cytidine(1402) in 16S rRNA + S-adenosyl-L-methionine = N(4)-methylcytidine(1402) in 16S rRNA + S-adenosyl-L-homocysteine + H(+)</text>
        <dbReference type="Rhea" id="RHEA:42928"/>
        <dbReference type="Rhea" id="RHEA-COMP:10286"/>
        <dbReference type="Rhea" id="RHEA-COMP:10287"/>
        <dbReference type="ChEBI" id="CHEBI:15378"/>
        <dbReference type="ChEBI" id="CHEBI:57856"/>
        <dbReference type="ChEBI" id="CHEBI:59789"/>
        <dbReference type="ChEBI" id="CHEBI:74506"/>
        <dbReference type="ChEBI" id="CHEBI:82748"/>
        <dbReference type="EC" id="2.1.1.199"/>
    </reaction>
</comment>
<reference evidence="9" key="1">
    <citation type="journal article" date="2014" name="FEMS Microbiol. Lett.">
        <title>Draft Genomic DNA Sequence of the Facultatively Methylotrophic Bacterium Acidomonas methanolica type strain MB58.</title>
        <authorList>
            <person name="Higashiura N."/>
            <person name="Hadano H."/>
            <person name="Hirakawa H."/>
            <person name="Matsutani M."/>
            <person name="Takabe S."/>
            <person name="Matsushita K."/>
            <person name="Azuma Y."/>
        </authorList>
    </citation>
    <scope>NUCLEOTIDE SEQUENCE [LARGE SCALE GENOMIC DNA]</scope>
    <source>
        <strain evidence="9">MB58</strain>
    </source>
</reference>
<feature type="compositionally biased region" description="Basic and acidic residues" evidence="7">
    <location>
        <begin position="23"/>
        <end position="33"/>
    </location>
</feature>
<dbReference type="HAMAP" id="MF_01007">
    <property type="entry name" value="16SrRNA_methyltr_H"/>
    <property type="match status" value="1"/>
</dbReference>
<accession>A0A023D7Z3</accession>
<keyword evidence="2 6" id="KW-0698">rRNA processing</keyword>
<dbReference type="GO" id="GO:0005737">
    <property type="term" value="C:cytoplasm"/>
    <property type="evidence" value="ECO:0007669"/>
    <property type="project" value="UniProtKB-SubCell"/>
</dbReference>
<feature type="region of interest" description="Disordered" evidence="7">
    <location>
        <begin position="14"/>
        <end position="33"/>
    </location>
</feature>
<dbReference type="NCBIfam" id="TIGR00006">
    <property type="entry name" value="16S rRNA (cytosine(1402)-N(4))-methyltransferase RsmH"/>
    <property type="match status" value="1"/>
</dbReference>
<sequence length="350" mass="37423">MSAVFSRHGTDMFPTFAPASGTDHPHPTQERPGHVPVMLPEVLAALAPRDGGRYVDGTFGGGGYTAAILAHAACGVWAIDRDPDALARGAAMAARFNTPDATRLHLIAGNFGAMADLLGDAAPFDGIVLDIGVSSYQIDEAERGFSFRHNGPLDMRMSRDGRSAADIVNQEDEHALADILYHYGEERMSRRIARAIVAARAEARFETTEQLAALIRKVVRPDRSGIDPATRSFQALRIAVNDELGALQSALEQAPALLAPGGKLVIVTFHSLEDRLVKQAMATLAGRNSRPSRHEPMALSPSAGPAFALGHSRPVTASTEEVRANPRARSARLRTLIRLPVPTAPTGQMP</sequence>